<reference evidence="3" key="1">
    <citation type="journal article" date="2015" name="Nat. Genet.">
        <title>The genome and transcriptome of the zoonotic hookworm Ancylostoma ceylanicum identify infection-specific gene families.</title>
        <authorList>
            <person name="Schwarz E.M."/>
            <person name="Hu Y."/>
            <person name="Antoshechkin I."/>
            <person name="Miller M.M."/>
            <person name="Sternberg P.W."/>
            <person name="Aroian R.V."/>
        </authorList>
    </citation>
    <scope>NUCLEOTIDE SEQUENCE</scope>
    <source>
        <strain evidence="3">HY135</strain>
    </source>
</reference>
<dbReference type="PROSITE" id="PS51257">
    <property type="entry name" value="PROKAR_LIPOPROTEIN"/>
    <property type="match status" value="1"/>
</dbReference>
<sequence>MVLTCRQIHAPTIYLLLGWAMSSCGFSVALELLLFTNNINHNKCFMQPLSSAIDVIRGGAPSLFPFPGKPHCLGRPNL</sequence>
<feature type="transmembrane region" description="Helical" evidence="1">
    <location>
        <begin position="12"/>
        <end position="35"/>
    </location>
</feature>
<dbReference type="AlphaFoldDB" id="A0A016TMG6"/>
<proteinExistence type="predicted"/>
<evidence type="ECO:0000256" key="1">
    <source>
        <dbReference type="SAM" id="Phobius"/>
    </source>
</evidence>
<comment type="caution">
    <text evidence="2">The sequence shown here is derived from an EMBL/GenBank/DDBJ whole genome shotgun (WGS) entry which is preliminary data.</text>
</comment>
<gene>
    <name evidence="2" type="primary">Acey_s0089.g2258</name>
    <name evidence="2" type="ORF">Y032_0089g2258</name>
</gene>
<dbReference type="Proteomes" id="UP000024635">
    <property type="component" value="Unassembled WGS sequence"/>
</dbReference>
<keyword evidence="1" id="KW-1133">Transmembrane helix</keyword>
<keyword evidence="3" id="KW-1185">Reference proteome</keyword>
<keyword evidence="1" id="KW-0472">Membrane</keyword>
<keyword evidence="1" id="KW-0812">Transmembrane</keyword>
<evidence type="ECO:0000313" key="3">
    <source>
        <dbReference type="Proteomes" id="UP000024635"/>
    </source>
</evidence>
<accession>A0A016TMG6</accession>
<organism evidence="2 3">
    <name type="scientific">Ancylostoma ceylanicum</name>
    <dbReference type="NCBI Taxonomy" id="53326"/>
    <lineage>
        <taxon>Eukaryota</taxon>
        <taxon>Metazoa</taxon>
        <taxon>Ecdysozoa</taxon>
        <taxon>Nematoda</taxon>
        <taxon>Chromadorea</taxon>
        <taxon>Rhabditida</taxon>
        <taxon>Rhabditina</taxon>
        <taxon>Rhabditomorpha</taxon>
        <taxon>Strongyloidea</taxon>
        <taxon>Ancylostomatidae</taxon>
        <taxon>Ancylostomatinae</taxon>
        <taxon>Ancylostoma</taxon>
    </lineage>
</organism>
<evidence type="ECO:0000313" key="2">
    <source>
        <dbReference type="EMBL" id="EYC04164.1"/>
    </source>
</evidence>
<protein>
    <submittedName>
        <fullName evidence="2">Uncharacterized protein</fullName>
    </submittedName>
</protein>
<dbReference type="EMBL" id="JARK01001425">
    <property type="protein sequence ID" value="EYC04164.1"/>
    <property type="molecule type" value="Genomic_DNA"/>
</dbReference>
<name>A0A016TMG6_9BILA</name>